<dbReference type="EMBL" id="MEZK01000007">
    <property type="protein sequence ID" value="OGD63614.1"/>
    <property type="molecule type" value="Genomic_DNA"/>
</dbReference>
<sequence>MQNNNKLQTLKGFRDFLPEDALKRQWLKDKLCRIFEKWGYDPLETPTLEPLELFAGQIGEDEKLFFKFEDQGGRKVALRYDQTVPTCRVVGQYAQQLIMPFKRYQIQPAFRAEKPQKGRYREFLQADADIFGVESPYADAETIALSLDIYRSLGFPKAKVFINDRELLKEIPYKAIVAIDKLKKIGEGGVLEEMETKGIEPEEAKKYLEVAQKLQPNETIKIILNYLEKSGFDKDWFEFSPTLARSFSYSTGPIWEVEIPGFTSGSVLGGERYDKLIENVAGVRIAGTGFAIGFDRTLEAAEEFGLVPKMTTNTQVLVTVFSPDLFNNSLDLAGKLRKAEINTELYPDPNVKLDKQLKYANRKGIPYVVIVGEEESKQNRVTLKDMRTGEQKLVSLEEVIKAI</sequence>
<evidence type="ECO:0000313" key="11">
    <source>
        <dbReference type="EMBL" id="OGD63614.1"/>
    </source>
</evidence>
<proteinExistence type="inferred from homology"/>
<dbReference type="GO" id="GO:0004821">
    <property type="term" value="F:histidine-tRNA ligase activity"/>
    <property type="evidence" value="ECO:0007669"/>
    <property type="project" value="UniProtKB-UniRule"/>
</dbReference>
<dbReference type="SUPFAM" id="SSF52954">
    <property type="entry name" value="Class II aaRS ABD-related"/>
    <property type="match status" value="1"/>
</dbReference>
<dbReference type="SUPFAM" id="SSF55681">
    <property type="entry name" value="Class II aaRS and biotin synthetases"/>
    <property type="match status" value="1"/>
</dbReference>
<evidence type="ECO:0000256" key="3">
    <source>
        <dbReference type="ARBA" id="ARBA00022741"/>
    </source>
</evidence>
<dbReference type="STRING" id="1797457.A2160_01995"/>
<dbReference type="InterPro" id="IPR015807">
    <property type="entry name" value="His-tRNA-ligase"/>
</dbReference>
<evidence type="ECO:0000256" key="4">
    <source>
        <dbReference type="ARBA" id="ARBA00022840"/>
    </source>
</evidence>
<dbReference type="PIRSF" id="PIRSF001549">
    <property type="entry name" value="His-tRNA_synth"/>
    <property type="match status" value="1"/>
</dbReference>
<keyword evidence="3 8" id="KW-0547">Nucleotide-binding</keyword>
<keyword evidence="6 8" id="KW-0030">Aminoacyl-tRNA synthetase</keyword>
<dbReference type="InterPro" id="IPR006195">
    <property type="entry name" value="aa-tRNA-synth_II"/>
</dbReference>
<dbReference type="GO" id="GO:0006427">
    <property type="term" value="P:histidyl-tRNA aminoacylation"/>
    <property type="evidence" value="ECO:0007669"/>
    <property type="project" value="UniProtKB-UniRule"/>
</dbReference>
<name>A0A1F5E8P0_9BACT</name>
<evidence type="ECO:0000256" key="9">
    <source>
        <dbReference type="PIRSR" id="PIRSR001549-1"/>
    </source>
</evidence>
<dbReference type="PANTHER" id="PTHR11476">
    <property type="entry name" value="HISTIDYL-TRNA SYNTHETASE"/>
    <property type="match status" value="1"/>
</dbReference>
<reference evidence="11 12" key="1">
    <citation type="journal article" date="2016" name="Nat. Commun.">
        <title>Thousands of microbial genomes shed light on interconnected biogeochemical processes in an aquifer system.</title>
        <authorList>
            <person name="Anantharaman K."/>
            <person name="Brown C.T."/>
            <person name="Hug L.A."/>
            <person name="Sharon I."/>
            <person name="Castelle C.J."/>
            <person name="Probst A.J."/>
            <person name="Thomas B.C."/>
            <person name="Singh A."/>
            <person name="Wilkins M.J."/>
            <person name="Karaoz U."/>
            <person name="Brodie E.L."/>
            <person name="Williams K.H."/>
            <person name="Hubbard S.S."/>
            <person name="Banfield J.F."/>
        </authorList>
    </citation>
    <scope>NUCLEOTIDE SEQUENCE [LARGE SCALE GENOMIC DNA]</scope>
</reference>
<dbReference type="Pfam" id="PF03129">
    <property type="entry name" value="HGTP_anticodon"/>
    <property type="match status" value="1"/>
</dbReference>
<dbReference type="InterPro" id="IPR036621">
    <property type="entry name" value="Anticodon-bd_dom_sf"/>
</dbReference>
<dbReference type="InterPro" id="IPR004516">
    <property type="entry name" value="HisRS/HisZ"/>
</dbReference>
<feature type="binding site" evidence="9">
    <location>
        <position position="245"/>
    </location>
    <ligand>
        <name>L-histidine</name>
        <dbReference type="ChEBI" id="CHEBI:57595"/>
    </ligand>
</feature>
<comment type="catalytic activity">
    <reaction evidence="7 8">
        <text>tRNA(His) + L-histidine + ATP = L-histidyl-tRNA(His) + AMP + diphosphate + H(+)</text>
        <dbReference type="Rhea" id="RHEA:17313"/>
        <dbReference type="Rhea" id="RHEA-COMP:9665"/>
        <dbReference type="Rhea" id="RHEA-COMP:9689"/>
        <dbReference type="ChEBI" id="CHEBI:15378"/>
        <dbReference type="ChEBI" id="CHEBI:30616"/>
        <dbReference type="ChEBI" id="CHEBI:33019"/>
        <dbReference type="ChEBI" id="CHEBI:57595"/>
        <dbReference type="ChEBI" id="CHEBI:78442"/>
        <dbReference type="ChEBI" id="CHEBI:78527"/>
        <dbReference type="ChEBI" id="CHEBI:456215"/>
        <dbReference type="EC" id="6.1.1.21"/>
    </reaction>
</comment>
<dbReference type="NCBIfam" id="TIGR00442">
    <property type="entry name" value="hisS"/>
    <property type="match status" value="1"/>
</dbReference>
<dbReference type="PANTHER" id="PTHR11476:SF7">
    <property type="entry name" value="HISTIDINE--TRNA LIGASE"/>
    <property type="match status" value="1"/>
</dbReference>
<dbReference type="PROSITE" id="PS50862">
    <property type="entry name" value="AA_TRNA_LIGASE_II"/>
    <property type="match status" value="1"/>
</dbReference>
<keyword evidence="5 8" id="KW-0648">Protein biosynthesis</keyword>
<gene>
    <name evidence="8" type="primary">hisS</name>
    <name evidence="11" type="ORF">A2160_01995</name>
</gene>
<dbReference type="GO" id="GO:0005737">
    <property type="term" value="C:cytoplasm"/>
    <property type="evidence" value="ECO:0007669"/>
    <property type="project" value="UniProtKB-SubCell"/>
</dbReference>
<comment type="caution">
    <text evidence="11">The sequence shown here is derived from an EMBL/GenBank/DDBJ whole genome shotgun (WGS) entry which is preliminary data.</text>
</comment>
<comment type="subcellular location">
    <subcellularLocation>
        <location evidence="8">Cytoplasm</location>
    </subcellularLocation>
</comment>
<evidence type="ECO:0000256" key="7">
    <source>
        <dbReference type="ARBA" id="ARBA00047639"/>
    </source>
</evidence>
<dbReference type="CDD" id="cd00773">
    <property type="entry name" value="HisRS-like_core"/>
    <property type="match status" value="1"/>
</dbReference>
<dbReference type="InterPro" id="IPR045864">
    <property type="entry name" value="aa-tRNA-synth_II/BPL/LPL"/>
</dbReference>
<evidence type="ECO:0000256" key="2">
    <source>
        <dbReference type="ARBA" id="ARBA00022598"/>
    </source>
</evidence>
<dbReference type="InterPro" id="IPR033656">
    <property type="entry name" value="HisRS_anticodon"/>
</dbReference>
<dbReference type="GO" id="GO:0005524">
    <property type="term" value="F:ATP binding"/>
    <property type="evidence" value="ECO:0007669"/>
    <property type="project" value="UniProtKB-UniRule"/>
</dbReference>
<protein>
    <recommendedName>
        <fullName evidence="8">Histidine--tRNA ligase</fullName>
        <ecNumber evidence="8">6.1.1.21</ecNumber>
    </recommendedName>
    <alternativeName>
        <fullName evidence="8">Histidyl-tRNA synthetase</fullName>
        <shortName evidence="8">HisRS</shortName>
    </alternativeName>
</protein>
<feature type="binding site" evidence="9">
    <location>
        <begin position="81"/>
        <end position="83"/>
    </location>
    <ligand>
        <name>L-histidine</name>
        <dbReference type="ChEBI" id="CHEBI:57595"/>
    </ligand>
</feature>
<feature type="binding site" evidence="9">
    <location>
        <position position="111"/>
    </location>
    <ligand>
        <name>L-histidine</name>
        <dbReference type="ChEBI" id="CHEBI:57595"/>
    </ligand>
</feature>
<dbReference type="InterPro" id="IPR041715">
    <property type="entry name" value="HisRS-like_core"/>
</dbReference>
<accession>A0A1F5E8P0</accession>
<dbReference type="FunFam" id="3.40.50.800:FF:000012">
    <property type="entry name" value="Histidine--tRNA ligase, cytoplasmic"/>
    <property type="match status" value="1"/>
</dbReference>
<dbReference type="Gene3D" id="3.40.50.800">
    <property type="entry name" value="Anticodon-binding domain"/>
    <property type="match status" value="1"/>
</dbReference>
<dbReference type="Pfam" id="PF13393">
    <property type="entry name" value="tRNA-synt_His"/>
    <property type="match status" value="1"/>
</dbReference>
<dbReference type="InterPro" id="IPR004154">
    <property type="entry name" value="Anticodon-bd"/>
</dbReference>
<evidence type="ECO:0000313" key="12">
    <source>
        <dbReference type="Proteomes" id="UP000177006"/>
    </source>
</evidence>
<evidence type="ECO:0000256" key="6">
    <source>
        <dbReference type="ARBA" id="ARBA00023146"/>
    </source>
</evidence>
<comment type="similarity">
    <text evidence="1 8">Belongs to the class-II aminoacyl-tRNA synthetase family.</text>
</comment>
<dbReference type="CDD" id="cd00859">
    <property type="entry name" value="HisRS_anticodon"/>
    <property type="match status" value="1"/>
</dbReference>
<keyword evidence="8" id="KW-0963">Cytoplasm</keyword>
<feature type="binding site" evidence="9">
    <location>
        <position position="129"/>
    </location>
    <ligand>
        <name>L-histidine</name>
        <dbReference type="ChEBI" id="CHEBI:57595"/>
    </ligand>
</feature>
<dbReference type="EC" id="6.1.1.21" evidence="8"/>
<dbReference type="Gene3D" id="3.30.930.10">
    <property type="entry name" value="Bira Bifunctional Protein, Domain 2"/>
    <property type="match status" value="1"/>
</dbReference>
<evidence type="ECO:0000256" key="1">
    <source>
        <dbReference type="ARBA" id="ARBA00008226"/>
    </source>
</evidence>
<dbReference type="AlphaFoldDB" id="A0A1F5E8P0"/>
<keyword evidence="4 8" id="KW-0067">ATP-binding</keyword>
<dbReference type="HAMAP" id="MF_00127">
    <property type="entry name" value="His_tRNA_synth"/>
    <property type="match status" value="1"/>
</dbReference>
<feature type="binding site" evidence="9">
    <location>
        <position position="125"/>
    </location>
    <ligand>
        <name>L-histidine</name>
        <dbReference type="ChEBI" id="CHEBI:57595"/>
    </ligand>
</feature>
<comment type="subunit">
    <text evidence="8">Homodimer.</text>
</comment>
<evidence type="ECO:0000259" key="10">
    <source>
        <dbReference type="PROSITE" id="PS50862"/>
    </source>
</evidence>
<evidence type="ECO:0000256" key="8">
    <source>
        <dbReference type="HAMAP-Rule" id="MF_00127"/>
    </source>
</evidence>
<dbReference type="Proteomes" id="UP000177006">
    <property type="component" value="Unassembled WGS sequence"/>
</dbReference>
<evidence type="ECO:0000256" key="5">
    <source>
        <dbReference type="ARBA" id="ARBA00022917"/>
    </source>
</evidence>
<keyword evidence="2 8" id="KW-0436">Ligase</keyword>
<feature type="domain" description="Aminoacyl-transfer RNA synthetases class-II family profile" evidence="10">
    <location>
        <begin position="33"/>
        <end position="323"/>
    </location>
</feature>
<organism evidence="11 12">
    <name type="scientific">Candidatus Beckwithbacteria bacterium RBG_13_42_9</name>
    <dbReference type="NCBI Taxonomy" id="1797457"/>
    <lineage>
        <taxon>Bacteria</taxon>
        <taxon>Candidatus Beckwithiibacteriota</taxon>
    </lineage>
</organism>